<dbReference type="Proteomes" id="UP000183685">
    <property type="component" value="Unassembled WGS sequence"/>
</dbReference>
<evidence type="ECO:0000313" key="2">
    <source>
        <dbReference type="Proteomes" id="UP000183685"/>
    </source>
</evidence>
<dbReference type="AlphaFoldDB" id="A0A1G7A4T8"/>
<organism evidence="1 2">
    <name type="scientific">Kordiimonas lacus</name>
    <dbReference type="NCBI Taxonomy" id="637679"/>
    <lineage>
        <taxon>Bacteria</taxon>
        <taxon>Pseudomonadati</taxon>
        <taxon>Pseudomonadota</taxon>
        <taxon>Alphaproteobacteria</taxon>
        <taxon>Kordiimonadales</taxon>
        <taxon>Kordiimonadaceae</taxon>
        <taxon>Kordiimonas</taxon>
    </lineage>
</organism>
<proteinExistence type="predicted"/>
<gene>
    <name evidence="1" type="ORF">SAMN04488071_2087</name>
</gene>
<dbReference type="EMBL" id="FNAK01000004">
    <property type="protein sequence ID" value="SDE09780.1"/>
    <property type="molecule type" value="Genomic_DNA"/>
</dbReference>
<dbReference type="RefSeq" id="WP_068303991.1">
    <property type="nucleotide sequence ID" value="NZ_DAIOMO010000004.1"/>
</dbReference>
<reference evidence="1 2" key="1">
    <citation type="submission" date="2016-10" db="EMBL/GenBank/DDBJ databases">
        <authorList>
            <person name="de Groot N.N."/>
        </authorList>
    </citation>
    <scope>NUCLEOTIDE SEQUENCE [LARGE SCALE GENOMIC DNA]</scope>
    <source>
        <strain evidence="1 2">CGMCC 1.9109</strain>
    </source>
</reference>
<keyword evidence="2" id="KW-1185">Reference proteome</keyword>
<accession>A0A1G7A4T8</accession>
<sequence>MNMLAKFTLADEVMEMLLKDRLTSAGDKVLLKLTYRSGNEQGETGYLGYRPNSRRLFCFVPHKDQATSFTRLNFEGDTDYLECQIAGQPHYLDYQAEGGAIFANPNRLWSVGWRMEDGALVVGSAESQPFALCPDYEPVMMPVLYASLRLTPFRVSVVPA</sequence>
<protein>
    <submittedName>
        <fullName evidence="1">Uncharacterized protein</fullName>
    </submittedName>
</protein>
<name>A0A1G7A4T8_9PROT</name>
<dbReference type="OrthoDB" id="9872032at2"/>
<evidence type="ECO:0000313" key="1">
    <source>
        <dbReference type="EMBL" id="SDE09780.1"/>
    </source>
</evidence>